<dbReference type="Proteomes" id="UP000236291">
    <property type="component" value="Unassembled WGS sequence"/>
</dbReference>
<evidence type="ECO:0000313" key="2">
    <source>
        <dbReference type="Proteomes" id="UP000236291"/>
    </source>
</evidence>
<comment type="caution">
    <text evidence="1">The sequence shown here is derived from an EMBL/GenBank/DDBJ whole genome shotgun (WGS) entry which is preliminary data.</text>
</comment>
<dbReference type="AlphaFoldDB" id="A0A2K3KHX1"/>
<name>A0A2K3KHX1_TRIPR</name>
<gene>
    <name evidence="1" type="ORF">L195_g062818</name>
</gene>
<proteinExistence type="predicted"/>
<sequence>GLVLMVLDSVDVVVTVMIIMVL</sequence>
<protein>
    <submittedName>
        <fullName evidence="1">Uncharacterized protein</fullName>
    </submittedName>
</protein>
<organism evidence="1 2">
    <name type="scientific">Trifolium pratense</name>
    <name type="common">Red clover</name>
    <dbReference type="NCBI Taxonomy" id="57577"/>
    <lineage>
        <taxon>Eukaryota</taxon>
        <taxon>Viridiplantae</taxon>
        <taxon>Streptophyta</taxon>
        <taxon>Embryophyta</taxon>
        <taxon>Tracheophyta</taxon>
        <taxon>Spermatophyta</taxon>
        <taxon>Magnoliopsida</taxon>
        <taxon>eudicotyledons</taxon>
        <taxon>Gunneridae</taxon>
        <taxon>Pentapetalae</taxon>
        <taxon>rosids</taxon>
        <taxon>fabids</taxon>
        <taxon>Fabales</taxon>
        <taxon>Fabaceae</taxon>
        <taxon>Papilionoideae</taxon>
        <taxon>50 kb inversion clade</taxon>
        <taxon>NPAAA clade</taxon>
        <taxon>Hologalegina</taxon>
        <taxon>IRL clade</taxon>
        <taxon>Trifolieae</taxon>
        <taxon>Trifolium</taxon>
    </lineage>
</organism>
<accession>A0A2K3KHX1</accession>
<evidence type="ECO:0000313" key="1">
    <source>
        <dbReference type="EMBL" id="PNX65880.1"/>
    </source>
</evidence>
<reference evidence="1 2" key="1">
    <citation type="journal article" date="2014" name="Am. J. Bot.">
        <title>Genome assembly and annotation for red clover (Trifolium pratense; Fabaceae).</title>
        <authorList>
            <person name="Istvanek J."/>
            <person name="Jaros M."/>
            <person name="Krenek A."/>
            <person name="Repkova J."/>
        </authorList>
    </citation>
    <scope>NUCLEOTIDE SEQUENCE [LARGE SCALE GENOMIC DNA]</scope>
    <source>
        <strain evidence="2">cv. Tatra</strain>
        <tissue evidence="1">Young leaves</tissue>
    </source>
</reference>
<feature type="non-terminal residue" evidence="1">
    <location>
        <position position="1"/>
    </location>
</feature>
<reference evidence="1 2" key="2">
    <citation type="journal article" date="2017" name="Front. Plant Sci.">
        <title>Gene Classification and Mining of Molecular Markers Useful in Red Clover (Trifolium pratense) Breeding.</title>
        <authorList>
            <person name="Istvanek J."/>
            <person name="Dluhosova J."/>
            <person name="Dluhos P."/>
            <person name="Patkova L."/>
            <person name="Nedelnik J."/>
            <person name="Repkova J."/>
        </authorList>
    </citation>
    <scope>NUCLEOTIDE SEQUENCE [LARGE SCALE GENOMIC DNA]</scope>
    <source>
        <strain evidence="2">cv. Tatra</strain>
        <tissue evidence="1">Young leaves</tissue>
    </source>
</reference>
<dbReference type="EMBL" id="ASHM01186361">
    <property type="protein sequence ID" value="PNX65880.1"/>
    <property type="molecule type" value="Genomic_DNA"/>
</dbReference>